<organism evidence="3 4">
    <name type="scientific">Solirubrobacter ginsenosidimutans</name>
    <dbReference type="NCBI Taxonomy" id="490573"/>
    <lineage>
        <taxon>Bacteria</taxon>
        <taxon>Bacillati</taxon>
        <taxon>Actinomycetota</taxon>
        <taxon>Thermoleophilia</taxon>
        <taxon>Solirubrobacterales</taxon>
        <taxon>Solirubrobacteraceae</taxon>
        <taxon>Solirubrobacter</taxon>
    </lineage>
</organism>
<name>A0A9X3S158_9ACTN</name>
<feature type="signal peptide" evidence="2">
    <location>
        <begin position="1"/>
        <end position="22"/>
    </location>
</feature>
<reference evidence="3" key="1">
    <citation type="submission" date="2022-10" db="EMBL/GenBank/DDBJ databases">
        <title>The WGS of Solirubrobacter ginsenosidimutans DSM 21036.</title>
        <authorList>
            <person name="Jiang Z."/>
        </authorList>
    </citation>
    <scope>NUCLEOTIDE SEQUENCE</scope>
    <source>
        <strain evidence="3">DSM 21036</strain>
    </source>
</reference>
<evidence type="ECO:0000256" key="1">
    <source>
        <dbReference type="SAM" id="MobiDB-lite"/>
    </source>
</evidence>
<sequence length="585" mass="59292">MRLSPWLLAAAILLSSYSSASAAPRTIPVPGFSSAGEAVVRGAGGAMYVALPADPGVVARVAADGTVSEYRGGVTPNFTANRQPRGLAQTPEGTLSTIWFLMSGGLDELGRITAAGVVGRYALSDGRPTSLTGGPDGNLWMTLDGDPGKPDAIVSLNPATGAITPFTNGLDGTSDPRAITPGADGALWFVGAQGLGRITTKGELSWQSVGALPSSLANGPLDSLWYAVGSAVTRLGAPPIATAAAPTALSAGPDGALWAAGPGGATRIEPGGATSTVSTGEANGVDIAAGADGHMWMTLDRAPFLVRVTVPPRIDSLQGGSGTIDATVSPNGLDTDVSAEAQNADGTWRALGTTRVPASTASVPVSLALAGLAPGTTTQVRMTAVNEAGTAATASIPITLPGRAPVATTTPGPVEGKTVVVKVISGTVSLKIPGQRAYAKLSGTATVPMQTLLNTSNGRVQLSAKADGKTQTGRFDSGKFRVNQLRNGITQLTLAGPLACGKRANVSAAGKPKPRKRRVWGSDKGGSFRTHGRSSVATVRGTRWLTEDTCAGTRVRVTEGSVRVWDTKGGLAVILKAGQERFTPR</sequence>
<evidence type="ECO:0000313" key="3">
    <source>
        <dbReference type="EMBL" id="MDA0159811.1"/>
    </source>
</evidence>
<accession>A0A9X3S158</accession>
<comment type="caution">
    <text evidence="3">The sequence shown here is derived from an EMBL/GenBank/DDBJ whole genome shotgun (WGS) entry which is preliminary data.</text>
</comment>
<dbReference type="EMBL" id="JAPDOD010000003">
    <property type="protein sequence ID" value="MDA0159811.1"/>
    <property type="molecule type" value="Genomic_DNA"/>
</dbReference>
<feature type="region of interest" description="Disordered" evidence="1">
    <location>
        <begin position="505"/>
        <end position="534"/>
    </location>
</feature>
<evidence type="ECO:0000256" key="2">
    <source>
        <dbReference type="SAM" id="SignalP"/>
    </source>
</evidence>
<gene>
    <name evidence="3" type="ORF">OM076_06025</name>
</gene>
<dbReference type="SUPFAM" id="SSF63829">
    <property type="entry name" value="Calcium-dependent phosphotriesterase"/>
    <property type="match status" value="1"/>
</dbReference>
<keyword evidence="4" id="KW-1185">Reference proteome</keyword>
<proteinExistence type="predicted"/>
<dbReference type="RefSeq" id="WP_270038578.1">
    <property type="nucleotide sequence ID" value="NZ_JAPDOD010000003.1"/>
</dbReference>
<dbReference type="InterPro" id="IPR015943">
    <property type="entry name" value="WD40/YVTN_repeat-like_dom_sf"/>
</dbReference>
<keyword evidence="2" id="KW-0732">Signal</keyword>
<feature type="chain" id="PRO_5040778562" description="Fibronectin type-III domain-containing protein" evidence="2">
    <location>
        <begin position="23"/>
        <end position="585"/>
    </location>
</feature>
<protein>
    <recommendedName>
        <fullName evidence="5">Fibronectin type-III domain-containing protein</fullName>
    </recommendedName>
</protein>
<evidence type="ECO:0000313" key="4">
    <source>
        <dbReference type="Proteomes" id="UP001149140"/>
    </source>
</evidence>
<dbReference type="Proteomes" id="UP001149140">
    <property type="component" value="Unassembled WGS sequence"/>
</dbReference>
<evidence type="ECO:0008006" key="5">
    <source>
        <dbReference type="Google" id="ProtNLM"/>
    </source>
</evidence>
<dbReference type="Gene3D" id="2.130.10.10">
    <property type="entry name" value="YVTN repeat-like/Quinoprotein amine dehydrogenase"/>
    <property type="match status" value="2"/>
</dbReference>
<dbReference type="AlphaFoldDB" id="A0A9X3S158"/>
<dbReference type="Pfam" id="PF24684">
    <property type="entry name" value="Vgb_lyase"/>
    <property type="match status" value="1"/>
</dbReference>